<organism evidence="2 3">
    <name type="scientific">Eiseniibacteriota bacterium</name>
    <dbReference type="NCBI Taxonomy" id="2212470"/>
    <lineage>
        <taxon>Bacteria</taxon>
        <taxon>Candidatus Eiseniibacteriota</taxon>
    </lineage>
</organism>
<dbReference type="Proteomes" id="UP000319771">
    <property type="component" value="Unassembled WGS sequence"/>
</dbReference>
<keyword evidence="1" id="KW-0732">Signal</keyword>
<feature type="signal peptide" evidence="1">
    <location>
        <begin position="1"/>
        <end position="27"/>
    </location>
</feature>
<dbReference type="CDD" id="cd15482">
    <property type="entry name" value="Sialidase_non-viral"/>
    <property type="match status" value="1"/>
</dbReference>
<evidence type="ECO:0000313" key="3">
    <source>
        <dbReference type="Proteomes" id="UP000319771"/>
    </source>
</evidence>
<dbReference type="Gene3D" id="3.20.20.140">
    <property type="entry name" value="Metal-dependent hydrolases"/>
    <property type="match status" value="1"/>
</dbReference>
<dbReference type="InterPro" id="IPR036278">
    <property type="entry name" value="Sialidase_sf"/>
</dbReference>
<dbReference type="InterPro" id="IPR016195">
    <property type="entry name" value="Pol/histidinol_Pase-like"/>
</dbReference>
<sequence length="913" mass="96978">MRLPPSPASLSLSLALACAAALTPARGAAQQALIGVPSELTTGNLVPGTWVPGDVHVHTDHSHDAGLPHQQYDTPESHDTFVDTQIGEAVLQGLSFVPITDHRIFHQFYDPLLSSANVIVVPGEEWGGGEHASSIGLREELETFGSELRDTRQATWEAHAQGGVLFQAHPADGSANWVKFSNGPPAKTRTELLASCETDGIEVFRNGAFIAPPTLNTLHHAYWKSRLARGMHDAITGASDNHFRQLHHTRAAGSVGNSPTWVLASDVSEQGILDGIRAGHTFVSQSPDGPQVILTADPFAPGMFTAVMGDVVDPGRETLTLRIRVIGTPGDKVDVYMHPIEESPTSDPEMLVATGVLAAADSTFDLVIPGDTAAYYRAIVLAGPDTPPLPPELVELMKGLPSDDLISGGPATVAAGEQDFVAMSSALFVEPGHPVAPAPPALEDVALAASPSHETRLSYDLGHSAFPDVARAGSAVHVVWQERRAGRAEVYYRRSSDGGATWEPARRIATGDGDAETPRVAAVGRGVVVVWADSRANRNGRAFDIYALRSEDGGTTFSESAPLSAGVPRLVDANEATPDELRPVQNLRPAVAIDPVHPLDVHVVWMGNQDGAFATWYRRSVDGGLTFEPAERLSTNAAFEGVDLQFPPAPLEKLKETPAAANPEVAARDGRVVVVWQDDRKDPTPLRIPYPDGWDIVVRATGDRGAHFGTEIWVTDNANPAIDHDALRADRNPDVAIDTGLGVHLAWQRRPLSAGGTLGIYHARSNDGGASFSPPALVSTAGASQAHNPRLSAGGPVLHLVWTESTAPDDQFHATGSNSVDFGATWREPQRISTSARYGGWAAVDSDGANATAVWQDDRDKLLLADGATPAVDRQTNFEIYAAALPEPGAGLALVCALPPLAWLARRRRAGSE</sequence>
<gene>
    <name evidence="2" type="ORF">E6K81_02430</name>
</gene>
<name>A0A538UD93_UNCEI</name>
<dbReference type="PROSITE" id="PS51257">
    <property type="entry name" value="PROKAR_LIPOPROTEIN"/>
    <property type="match status" value="1"/>
</dbReference>
<dbReference type="SUPFAM" id="SSF89550">
    <property type="entry name" value="PHP domain-like"/>
    <property type="match status" value="1"/>
</dbReference>
<dbReference type="EMBL" id="VBPB01000035">
    <property type="protein sequence ID" value="TMQ73872.1"/>
    <property type="molecule type" value="Genomic_DNA"/>
</dbReference>
<comment type="caution">
    <text evidence="2">The sequence shown here is derived from an EMBL/GenBank/DDBJ whole genome shotgun (WGS) entry which is preliminary data.</text>
</comment>
<proteinExistence type="predicted"/>
<protein>
    <recommendedName>
        <fullName evidence="4">Polymerase/histidinol phosphatase N-terminal domain-containing protein</fullName>
    </recommendedName>
</protein>
<feature type="chain" id="PRO_5021800712" description="Polymerase/histidinol phosphatase N-terminal domain-containing protein" evidence="1">
    <location>
        <begin position="28"/>
        <end position="913"/>
    </location>
</feature>
<evidence type="ECO:0008006" key="4">
    <source>
        <dbReference type="Google" id="ProtNLM"/>
    </source>
</evidence>
<evidence type="ECO:0000313" key="2">
    <source>
        <dbReference type="EMBL" id="TMQ73872.1"/>
    </source>
</evidence>
<reference evidence="2 3" key="1">
    <citation type="journal article" date="2019" name="Nat. Microbiol.">
        <title>Mediterranean grassland soil C-N compound turnover is dependent on rainfall and depth, and is mediated by genomically divergent microorganisms.</title>
        <authorList>
            <person name="Diamond S."/>
            <person name="Andeer P.F."/>
            <person name="Li Z."/>
            <person name="Crits-Christoph A."/>
            <person name="Burstein D."/>
            <person name="Anantharaman K."/>
            <person name="Lane K.R."/>
            <person name="Thomas B.C."/>
            <person name="Pan C."/>
            <person name="Northen T.R."/>
            <person name="Banfield J.F."/>
        </authorList>
    </citation>
    <scope>NUCLEOTIDE SEQUENCE [LARGE SCALE GENOMIC DNA]</scope>
    <source>
        <strain evidence="2">WS_11</strain>
    </source>
</reference>
<accession>A0A538UD93</accession>
<evidence type="ECO:0000256" key="1">
    <source>
        <dbReference type="SAM" id="SignalP"/>
    </source>
</evidence>
<dbReference type="NCBIfam" id="NF038032">
    <property type="entry name" value="CehA_McbA_metalo"/>
    <property type="match status" value="1"/>
</dbReference>
<dbReference type="AlphaFoldDB" id="A0A538UD93"/>
<dbReference type="Gene3D" id="2.120.10.10">
    <property type="match status" value="1"/>
</dbReference>
<dbReference type="SUPFAM" id="SSF50939">
    <property type="entry name" value="Sialidases"/>
    <property type="match status" value="2"/>
</dbReference>